<accession>A0A543F525</accession>
<evidence type="ECO:0000313" key="3">
    <source>
        <dbReference type="Proteomes" id="UP000316331"/>
    </source>
</evidence>
<organism evidence="2 3">
    <name type="scientific">Nocardia bhagyanarayanae</name>
    <dbReference type="NCBI Taxonomy" id="1215925"/>
    <lineage>
        <taxon>Bacteria</taxon>
        <taxon>Bacillati</taxon>
        <taxon>Actinomycetota</taxon>
        <taxon>Actinomycetes</taxon>
        <taxon>Mycobacteriales</taxon>
        <taxon>Nocardiaceae</taxon>
        <taxon>Nocardia</taxon>
    </lineage>
</organism>
<feature type="compositionally biased region" description="Basic and acidic residues" evidence="1">
    <location>
        <begin position="178"/>
        <end position="190"/>
    </location>
</feature>
<sequence>MTLEDVAGDLYAVEPSEFVAARAARVAEAKESGDKELAAAIGKLRKPTVTAWTVNLLARSVPDEVDALLRLGDALRAAQRELSGDQLRTLTAQRQQVVNALSRRAGALAAEAGKPVNEGVLREVGQTLTAALADPEVADQVRTGTLATAASYEGFGPAGPELVAIDGKGSAPAKKQGRKEPKGKEPKAEEPEPDAEALQELEDARAALESANAAMDSAQREADETAARRTEIEERITALRAELEHAEHEKQFARTAERGAQDELRSAQRQLDRVRRWVARAQARVEG</sequence>
<dbReference type="RefSeq" id="WP_141807491.1">
    <property type="nucleotide sequence ID" value="NZ_VFPG01000001.1"/>
</dbReference>
<feature type="compositionally biased region" description="Basic and acidic residues" evidence="1">
    <location>
        <begin position="218"/>
        <end position="230"/>
    </location>
</feature>
<proteinExistence type="predicted"/>
<evidence type="ECO:0000313" key="2">
    <source>
        <dbReference type="EMBL" id="TQM28930.1"/>
    </source>
</evidence>
<dbReference type="EMBL" id="VFPG01000001">
    <property type="protein sequence ID" value="TQM28930.1"/>
    <property type="molecule type" value="Genomic_DNA"/>
</dbReference>
<gene>
    <name evidence="2" type="ORF">FB390_0510</name>
</gene>
<reference evidence="2 3" key="1">
    <citation type="submission" date="2019-06" db="EMBL/GenBank/DDBJ databases">
        <title>Sequencing the genomes of 1000 actinobacteria strains.</title>
        <authorList>
            <person name="Klenk H.-P."/>
        </authorList>
    </citation>
    <scope>NUCLEOTIDE SEQUENCE [LARGE SCALE GENOMIC DNA]</scope>
    <source>
        <strain evidence="2 3">DSM 103495</strain>
    </source>
</reference>
<keyword evidence="3" id="KW-1185">Reference proteome</keyword>
<evidence type="ECO:0000256" key="1">
    <source>
        <dbReference type="SAM" id="MobiDB-lite"/>
    </source>
</evidence>
<dbReference type="Proteomes" id="UP000316331">
    <property type="component" value="Unassembled WGS sequence"/>
</dbReference>
<dbReference type="OrthoDB" id="3541690at2"/>
<protein>
    <submittedName>
        <fullName evidence="2">Uncharacterized protein</fullName>
    </submittedName>
</protein>
<dbReference type="AlphaFoldDB" id="A0A543F525"/>
<feature type="region of interest" description="Disordered" evidence="1">
    <location>
        <begin position="247"/>
        <end position="270"/>
    </location>
</feature>
<feature type="region of interest" description="Disordered" evidence="1">
    <location>
        <begin position="161"/>
        <end position="230"/>
    </location>
</feature>
<name>A0A543F525_9NOCA</name>
<comment type="caution">
    <text evidence="2">The sequence shown here is derived from an EMBL/GenBank/DDBJ whole genome shotgun (WGS) entry which is preliminary data.</text>
</comment>
<feature type="compositionally biased region" description="Acidic residues" evidence="1">
    <location>
        <begin position="191"/>
        <end position="201"/>
    </location>
</feature>